<feature type="transmembrane region" description="Helical" evidence="6">
    <location>
        <begin position="249"/>
        <end position="266"/>
    </location>
</feature>
<keyword evidence="3 6" id="KW-0812">Transmembrane</keyword>
<evidence type="ECO:0000259" key="7">
    <source>
        <dbReference type="Pfam" id="PF03600"/>
    </source>
</evidence>
<evidence type="ECO:0000313" key="8">
    <source>
        <dbReference type="EMBL" id="VAW37222.1"/>
    </source>
</evidence>
<comment type="subcellular location">
    <subcellularLocation>
        <location evidence="1">Membrane</location>
        <topology evidence="1">Multi-pass membrane protein</topology>
    </subcellularLocation>
</comment>
<evidence type="ECO:0000256" key="4">
    <source>
        <dbReference type="ARBA" id="ARBA00022989"/>
    </source>
</evidence>
<feature type="transmembrane region" description="Helical" evidence="6">
    <location>
        <begin position="163"/>
        <end position="186"/>
    </location>
</feature>
<feature type="transmembrane region" description="Helical" evidence="6">
    <location>
        <begin position="315"/>
        <end position="333"/>
    </location>
</feature>
<keyword evidence="5 6" id="KW-0472">Membrane</keyword>
<evidence type="ECO:0000256" key="2">
    <source>
        <dbReference type="ARBA" id="ARBA00022448"/>
    </source>
</evidence>
<keyword evidence="4 6" id="KW-1133">Transmembrane helix</keyword>
<evidence type="ECO:0000256" key="3">
    <source>
        <dbReference type="ARBA" id="ARBA00022692"/>
    </source>
</evidence>
<gene>
    <name evidence="8" type="ORF">MNBD_GAMMA01-304</name>
</gene>
<dbReference type="GO" id="GO:1905039">
    <property type="term" value="P:carboxylic acid transmembrane transport"/>
    <property type="evidence" value="ECO:0007669"/>
    <property type="project" value="UniProtKB-ARBA"/>
</dbReference>
<sequence length="460" mass="50295">MNFEFLKKGNLVFLLFITVTTLFIYTSDLPPQQAHTLFITLITASLWITEKLPIPVSSLIPIAAFPLFGILDSKLVAQSYGSPLILLLLGGFMLSIAMSSTRAHKLIANKIIQTIGTGSQAKILLSFMLTAALLSMWISNTATTLMLLPIAYAILEKNSSRNFGIILLLGIAYAASIGGIATPIGTPPNLILIQAMQEANMPDIGFISWMQQVLPILLVIFPIAYFYLRSHLEDMPIDYQVEDMSITSSQTKVLLVFLVTAILWMTRVEPFGGWKSLLNLPYANDASVALLAVVVLFTLRNKAREPIITWEAVNKIPWGILLLFAGGITIATAFRETGLSESIANNLMFLNNFPLWMIVGFICLFVTFLTEITSNTATTAVLMPILLSTGHALNIDPMALMLPATISASFAFMMPVATAPNAIIFSSGMVPIKKMMRIGLLLNLLGAIILTVYFSIINNP</sequence>
<dbReference type="PANTHER" id="PTHR10283:SF82">
    <property type="entry name" value="SOLUTE CARRIER FAMILY 13 MEMBER 2"/>
    <property type="match status" value="1"/>
</dbReference>
<protein>
    <submittedName>
        <fullName evidence="8">Sodium-dependent anion transporter family</fullName>
    </submittedName>
</protein>
<dbReference type="NCBIfam" id="TIGR00785">
    <property type="entry name" value="dass"/>
    <property type="match status" value="1"/>
</dbReference>
<reference evidence="8" key="1">
    <citation type="submission" date="2018-06" db="EMBL/GenBank/DDBJ databases">
        <authorList>
            <person name="Zhirakovskaya E."/>
        </authorList>
    </citation>
    <scope>NUCLEOTIDE SEQUENCE</scope>
</reference>
<dbReference type="CDD" id="cd01115">
    <property type="entry name" value="SLC13_permease"/>
    <property type="match status" value="1"/>
</dbReference>
<feature type="transmembrane region" description="Helical" evidence="6">
    <location>
        <begin position="353"/>
        <end position="370"/>
    </location>
</feature>
<accession>A0A3B0VE41</accession>
<dbReference type="AlphaFoldDB" id="A0A3B0VE41"/>
<feature type="transmembrane region" description="Helical" evidence="6">
    <location>
        <begin position="438"/>
        <end position="457"/>
    </location>
</feature>
<evidence type="ECO:0000256" key="1">
    <source>
        <dbReference type="ARBA" id="ARBA00004141"/>
    </source>
</evidence>
<feature type="domain" description="Citrate transporter-like" evidence="7">
    <location>
        <begin position="46"/>
        <end position="402"/>
    </location>
</feature>
<proteinExistence type="predicted"/>
<feature type="transmembrane region" description="Helical" evidence="6">
    <location>
        <begin position="83"/>
        <end position="103"/>
    </location>
</feature>
<feature type="transmembrane region" description="Helical" evidence="6">
    <location>
        <begin position="286"/>
        <end position="303"/>
    </location>
</feature>
<dbReference type="Pfam" id="PF03600">
    <property type="entry name" value="CitMHS"/>
    <property type="match status" value="1"/>
</dbReference>
<dbReference type="GO" id="GO:0005886">
    <property type="term" value="C:plasma membrane"/>
    <property type="evidence" value="ECO:0007669"/>
    <property type="project" value="TreeGrafter"/>
</dbReference>
<keyword evidence="2" id="KW-0813">Transport</keyword>
<dbReference type="GO" id="GO:0008514">
    <property type="term" value="F:organic anion transmembrane transporter activity"/>
    <property type="evidence" value="ECO:0007669"/>
    <property type="project" value="UniProtKB-ARBA"/>
</dbReference>
<feature type="transmembrane region" description="Helical" evidence="6">
    <location>
        <begin position="206"/>
        <end position="228"/>
    </location>
</feature>
<feature type="transmembrane region" description="Helical" evidence="6">
    <location>
        <begin position="377"/>
        <end position="395"/>
    </location>
</feature>
<dbReference type="InterPro" id="IPR004680">
    <property type="entry name" value="Cit_transptr-like_dom"/>
</dbReference>
<dbReference type="EMBL" id="UOEW01000161">
    <property type="protein sequence ID" value="VAW37222.1"/>
    <property type="molecule type" value="Genomic_DNA"/>
</dbReference>
<feature type="transmembrane region" description="Helical" evidence="6">
    <location>
        <begin position="401"/>
        <end position="426"/>
    </location>
</feature>
<feature type="transmembrane region" description="Helical" evidence="6">
    <location>
        <begin position="52"/>
        <end position="71"/>
    </location>
</feature>
<dbReference type="InterPro" id="IPR001898">
    <property type="entry name" value="SLC13A/DASS"/>
</dbReference>
<dbReference type="PANTHER" id="PTHR10283">
    <property type="entry name" value="SOLUTE CARRIER FAMILY 13 MEMBER"/>
    <property type="match status" value="1"/>
</dbReference>
<evidence type="ECO:0000256" key="6">
    <source>
        <dbReference type="SAM" id="Phobius"/>
    </source>
</evidence>
<feature type="transmembrane region" description="Helical" evidence="6">
    <location>
        <begin position="123"/>
        <end position="151"/>
    </location>
</feature>
<evidence type="ECO:0000256" key="5">
    <source>
        <dbReference type="ARBA" id="ARBA00023136"/>
    </source>
</evidence>
<organism evidence="8">
    <name type="scientific">hydrothermal vent metagenome</name>
    <dbReference type="NCBI Taxonomy" id="652676"/>
    <lineage>
        <taxon>unclassified sequences</taxon>
        <taxon>metagenomes</taxon>
        <taxon>ecological metagenomes</taxon>
    </lineage>
</organism>
<name>A0A3B0VE41_9ZZZZ</name>